<dbReference type="GO" id="GO:0016787">
    <property type="term" value="F:hydrolase activity"/>
    <property type="evidence" value="ECO:0007669"/>
    <property type="project" value="UniProtKB-KW"/>
</dbReference>
<evidence type="ECO:0000256" key="1">
    <source>
        <dbReference type="ARBA" id="ARBA00022741"/>
    </source>
</evidence>
<dbReference type="InterPro" id="IPR027417">
    <property type="entry name" value="P-loop_NTPase"/>
</dbReference>
<keyword evidence="3" id="KW-0342">GTP-binding</keyword>
<dbReference type="InterPro" id="IPR030385">
    <property type="entry name" value="G_IRG_dom"/>
</dbReference>
<dbReference type="PROSITE" id="PS51716">
    <property type="entry name" value="G_IRG"/>
    <property type="match status" value="1"/>
</dbReference>
<protein>
    <submittedName>
        <fullName evidence="5">50S ribosome-binding GTPase</fullName>
    </submittedName>
</protein>
<proteinExistence type="predicted"/>
<name>A0A943I4H7_9FIRM</name>
<evidence type="ECO:0000256" key="3">
    <source>
        <dbReference type="ARBA" id="ARBA00023134"/>
    </source>
</evidence>
<sequence length="347" mass="38925">MSTEREDIKNIEKEIDEENVRIVLFGQPGSGKSSLINAVCGREAVKAGELTEPTTDAVVVENGDVTFIDLPGYGTDGFPEEAFLERFRPFQYDLFLCVFSDKLRAADTRLFRMLEAMKKPCIFVRSKIDLIYEEGRTLEECEAIIRSDVETQLGAQDIDLVFVSARRDHPVGIDVLNDVIMSKMNEARREKYIFTAEARTKEQLEAKKAAAMTFVKRSATYSAYNGLNPIIAVDAAVDFMILYQLYNNIRETFGITEEIIASSKKVSDKDKRLVLGGMSREGINLILKNASRQLVARTFLKVVPVVGQATAALIGYKLVNKTGRDYVNACYELARERLLSALDARRS</sequence>
<evidence type="ECO:0000259" key="4">
    <source>
        <dbReference type="PROSITE" id="PS51716"/>
    </source>
</evidence>
<evidence type="ECO:0000313" key="5">
    <source>
        <dbReference type="EMBL" id="MBS5519922.1"/>
    </source>
</evidence>
<dbReference type="InterPro" id="IPR051515">
    <property type="entry name" value="IRG"/>
</dbReference>
<dbReference type="Pfam" id="PF05049">
    <property type="entry name" value="IIGP"/>
    <property type="match status" value="1"/>
</dbReference>
<accession>A0A943I4H7</accession>
<gene>
    <name evidence="5" type="ORF">KHX13_06285</name>
</gene>
<dbReference type="PANTHER" id="PTHR32341">
    <property type="entry name" value="INTERFERON-INDUCIBLE GTPASE"/>
    <property type="match status" value="1"/>
</dbReference>
<dbReference type="PANTHER" id="PTHR32341:SF10">
    <property type="entry name" value="INTERFERON-INDUCIBLE GTPASE 5"/>
    <property type="match status" value="1"/>
</dbReference>
<comment type="caution">
    <text evidence="5">The sequence shown here is derived from an EMBL/GenBank/DDBJ whole genome shotgun (WGS) entry which is preliminary data.</text>
</comment>
<dbReference type="GO" id="GO:0005525">
    <property type="term" value="F:GTP binding"/>
    <property type="evidence" value="ECO:0007669"/>
    <property type="project" value="UniProtKB-KW"/>
</dbReference>
<dbReference type="AlphaFoldDB" id="A0A943I4H7"/>
<dbReference type="SUPFAM" id="SSF52540">
    <property type="entry name" value="P-loop containing nucleoside triphosphate hydrolases"/>
    <property type="match status" value="1"/>
</dbReference>
<evidence type="ECO:0000256" key="2">
    <source>
        <dbReference type="ARBA" id="ARBA00022801"/>
    </source>
</evidence>
<keyword evidence="1" id="KW-0547">Nucleotide-binding</keyword>
<dbReference type="GO" id="GO:0016020">
    <property type="term" value="C:membrane"/>
    <property type="evidence" value="ECO:0007669"/>
    <property type="project" value="InterPro"/>
</dbReference>
<evidence type="ECO:0000313" key="6">
    <source>
        <dbReference type="Proteomes" id="UP000754226"/>
    </source>
</evidence>
<reference evidence="5" key="1">
    <citation type="submission" date="2021-02" db="EMBL/GenBank/DDBJ databases">
        <title>Infant gut strain persistence is associated with maternal origin, phylogeny, and functional potential including surface adhesion and iron acquisition.</title>
        <authorList>
            <person name="Lou Y.C."/>
        </authorList>
    </citation>
    <scope>NUCLEOTIDE SEQUENCE</scope>
    <source>
        <strain evidence="5">L3_106_000M1_dasL3_106_000M1_concoct_15</strain>
    </source>
</reference>
<feature type="domain" description="IRG-type G" evidence="4">
    <location>
        <begin position="18"/>
        <end position="196"/>
    </location>
</feature>
<organism evidence="5 6">
    <name type="scientific">Acidaminococcus intestini</name>
    <dbReference type="NCBI Taxonomy" id="187327"/>
    <lineage>
        <taxon>Bacteria</taxon>
        <taxon>Bacillati</taxon>
        <taxon>Bacillota</taxon>
        <taxon>Negativicutes</taxon>
        <taxon>Acidaminococcales</taxon>
        <taxon>Acidaminococcaceae</taxon>
        <taxon>Acidaminococcus</taxon>
    </lineage>
</organism>
<dbReference type="EMBL" id="JAGZCZ010000006">
    <property type="protein sequence ID" value="MBS5519922.1"/>
    <property type="molecule type" value="Genomic_DNA"/>
</dbReference>
<keyword evidence="2" id="KW-0378">Hydrolase</keyword>
<dbReference type="Gene3D" id="3.40.50.300">
    <property type="entry name" value="P-loop containing nucleotide triphosphate hydrolases"/>
    <property type="match status" value="1"/>
</dbReference>
<dbReference type="InterPro" id="IPR007743">
    <property type="entry name" value="Immunity-related_GTPase-like"/>
</dbReference>
<dbReference type="Proteomes" id="UP000754226">
    <property type="component" value="Unassembled WGS sequence"/>
</dbReference>